<comment type="caution">
    <text evidence="2">The sequence shown here is derived from an EMBL/GenBank/DDBJ whole genome shotgun (WGS) entry which is preliminary data.</text>
</comment>
<evidence type="ECO:0000313" key="2">
    <source>
        <dbReference type="EMBL" id="MDQ0479905.1"/>
    </source>
</evidence>
<dbReference type="InterPro" id="IPR036680">
    <property type="entry name" value="SPOR-like_sf"/>
</dbReference>
<dbReference type="InterPro" id="IPR007730">
    <property type="entry name" value="SPOR-like_dom"/>
</dbReference>
<dbReference type="EMBL" id="JAUSWN010000012">
    <property type="protein sequence ID" value="MDQ0479905.1"/>
    <property type="molecule type" value="Genomic_DNA"/>
</dbReference>
<proteinExistence type="predicted"/>
<protein>
    <recommendedName>
        <fullName evidence="1">SPOR domain-containing protein</fullName>
    </recommendedName>
</protein>
<dbReference type="Proteomes" id="UP001224418">
    <property type="component" value="Unassembled WGS sequence"/>
</dbReference>
<name>A0ABU0JU33_HATLI</name>
<dbReference type="SUPFAM" id="SSF110997">
    <property type="entry name" value="Sporulation related repeat"/>
    <property type="match status" value="1"/>
</dbReference>
<organism evidence="2 3">
    <name type="scientific">Hathewaya limosa</name>
    <name type="common">Clostridium limosum</name>
    <dbReference type="NCBI Taxonomy" id="1536"/>
    <lineage>
        <taxon>Bacteria</taxon>
        <taxon>Bacillati</taxon>
        <taxon>Bacillota</taxon>
        <taxon>Clostridia</taxon>
        <taxon>Eubacteriales</taxon>
        <taxon>Clostridiaceae</taxon>
        <taxon>Hathewaya</taxon>
    </lineage>
</organism>
<evidence type="ECO:0000259" key="1">
    <source>
        <dbReference type="Pfam" id="PF05036"/>
    </source>
</evidence>
<reference evidence="2 3" key="1">
    <citation type="submission" date="2023-07" db="EMBL/GenBank/DDBJ databases">
        <title>Genomic Encyclopedia of Type Strains, Phase IV (KMG-IV): sequencing the most valuable type-strain genomes for metagenomic binning, comparative biology and taxonomic classification.</title>
        <authorList>
            <person name="Goeker M."/>
        </authorList>
    </citation>
    <scope>NUCLEOTIDE SEQUENCE [LARGE SCALE GENOMIC DNA]</scope>
    <source>
        <strain evidence="2 3">DSM 1400</strain>
    </source>
</reference>
<sequence length="106" mass="12027">MGFIDSTNDNNLFDGKRNEIIIEIAKAILFQLGIGYKENKSNEAIALQKQQASIGQTLYRVMVGSYVVKENAEKQVQKLKSAGFDACIMILNKYVHNSKNLDFYQF</sequence>
<feature type="domain" description="SPOR" evidence="1">
    <location>
        <begin position="55"/>
        <end position="88"/>
    </location>
</feature>
<dbReference type="Pfam" id="PF05036">
    <property type="entry name" value="SPOR"/>
    <property type="match status" value="1"/>
</dbReference>
<dbReference type="Gene3D" id="3.30.70.1070">
    <property type="entry name" value="Sporulation related repeat"/>
    <property type="match status" value="1"/>
</dbReference>
<evidence type="ECO:0000313" key="3">
    <source>
        <dbReference type="Proteomes" id="UP001224418"/>
    </source>
</evidence>
<accession>A0ABU0JU33</accession>
<keyword evidence="3" id="KW-1185">Reference proteome</keyword>
<gene>
    <name evidence="2" type="ORF">QOZ93_001647</name>
</gene>